<protein>
    <submittedName>
        <fullName evidence="1">Uncharacterized protein</fullName>
    </submittedName>
</protein>
<reference evidence="1" key="1">
    <citation type="submission" date="2015-04" db="EMBL/GenBank/DDBJ databases">
        <title>Draft Genome Sequences of Three Species of Emerging Human-Pathogenic Corynebacteria.</title>
        <authorList>
            <person name="Pacheco L.G."/>
            <person name="Mattos-Guaraldi A.L."/>
            <person name="Santos C.S."/>
            <person name="Veras A.O."/>
            <person name="Guimaraes L.C."/>
            <person name="Abreu V."/>
            <person name="Pereira F.L."/>
            <person name="Soares S.C."/>
            <person name="Dorella F.A."/>
            <person name="Carvalho A.F."/>
            <person name="Leal C.G."/>
            <person name="Figueiredo H.C."/>
            <person name="Ramos J.N."/>
            <person name="Vieira V."/>
            <person name="Farfour E."/>
            <person name="Guiso N."/>
            <person name="Hirata R.Jr."/>
            <person name="Ramos R.T."/>
            <person name="Azevedo V."/>
            <person name="Silva A."/>
        </authorList>
    </citation>
    <scope>NUCLEOTIDE SEQUENCE</scope>
    <source>
        <strain evidence="1">1941</strain>
    </source>
</reference>
<comment type="caution">
    <text evidence="1">The sequence shown here is derived from an EMBL/GenBank/DDBJ whole genome shotgun (WGS) entry which is preliminary data.</text>
</comment>
<name>A0ACC4UA86_9CORY</name>
<accession>A0ACC4UA86</accession>
<dbReference type="Proteomes" id="UP000034245">
    <property type="component" value="Unassembled WGS sequence"/>
</dbReference>
<evidence type="ECO:0000313" key="1">
    <source>
        <dbReference type="EMBL" id="KKO79172.1"/>
    </source>
</evidence>
<gene>
    <name evidence="1" type="ORF">WU87_07905</name>
</gene>
<sequence length="118" mass="13418">MSQLMETFSNSKEASTCAYGTNDMSRTFPKIIQNFISCRVITHRVCDIVMLLHEYPAVLFAELLSMVFSSRCGERIVILIGNEAHLCIHCTHGVQFIFTRMIIDDCYEVVSALKCKKC</sequence>
<organism evidence="1 2">
    <name type="scientific">Corynebacterium minutissimum</name>
    <dbReference type="NCBI Taxonomy" id="38301"/>
    <lineage>
        <taxon>Bacteria</taxon>
        <taxon>Bacillati</taxon>
        <taxon>Actinomycetota</taxon>
        <taxon>Actinomycetes</taxon>
        <taxon>Mycobacteriales</taxon>
        <taxon>Corynebacteriaceae</taxon>
        <taxon>Corynebacterium</taxon>
    </lineage>
</organism>
<keyword evidence="2" id="KW-1185">Reference proteome</keyword>
<evidence type="ECO:0000313" key="2">
    <source>
        <dbReference type="Proteomes" id="UP000034245"/>
    </source>
</evidence>
<dbReference type="EMBL" id="LAYQ01000016">
    <property type="protein sequence ID" value="KKO79172.1"/>
    <property type="molecule type" value="Genomic_DNA"/>
</dbReference>
<proteinExistence type="predicted"/>